<proteinExistence type="predicted"/>
<feature type="transmembrane region" description="Helical" evidence="1">
    <location>
        <begin position="134"/>
        <end position="160"/>
    </location>
</feature>
<evidence type="ECO:0000313" key="3">
    <source>
        <dbReference type="EMBL" id="AWL29369.1"/>
    </source>
</evidence>
<dbReference type="KEGG" id="adv:DJ533_12705"/>
<dbReference type="AlphaFoldDB" id="A0A2S2FEJ4"/>
<feature type="signal peptide" evidence="2">
    <location>
        <begin position="1"/>
        <end position="19"/>
    </location>
</feature>
<keyword evidence="1" id="KW-0472">Membrane</keyword>
<keyword evidence="4" id="KW-1185">Reference proteome</keyword>
<accession>A0A2S2FEJ4</accession>
<dbReference type="Proteomes" id="UP000245977">
    <property type="component" value="Chromosome"/>
</dbReference>
<evidence type="ECO:0000256" key="1">
    <source>
        <dbReference type="SAM" id="Phobius"/>
    </source>
</evidence>
<dbReference type="EMBL" id="CP029397">
    <property type="protein sequence ID" value="AWL29369.1"/>
    <property type="molecule type" value="Genomic_DNA"/>
</dbReference>
<reference evidence="3" key="1">
    <citation type="submission" date="2019-08" db="EMBL/GenBank/DDBJ databases">
        <title>The complete genome of Acinetobacter defluvii strain WCHAD010030.</title>
        <authorList>
            <person name="Hu Y."/>
            <person name="Qin J."/>
            <person name="Feng Y."/>
            <person name="Zong Z."/>
        </authorList>
    </citation>
    <scope>NUCLEOTIDE SEQUENCE</scope>
    <source>
        <strain evidence="3">WCHA30</strain>
    </source>
</reference>
<name>A0A2S2FEJ4_9GAMM</name>
<dbReference type="OrthoDB" id="9788552at2"/>
<feature type="transmembrane region" description="Helical" evidence="1">
    <location>
        <begin position="109"/>
        <end position="128"/>
    </location>
</feature>
<organism evidence="3 4">
    <name type="scientific">Acinetobacter defluvii</name>
    <dbReference type="NCBI Taxonomy" id="1871111"/>
    <lineage>
        <taxon>Bacteria</taxon>
        <taxon>Pseudomonadati</taxon>
        <taxon>Pseudomonadota</taxon>
        <taxon>Gammaproteobacteria</taxon>
        <taxon>Moraxellales</taxon>
        <taxon>Moraxellaceae</taxon>
        <taxon>Acinetobacter</taxon>
    </lineage>
</organism>
<keyword evidence="1" id="KW-0812">Transmembrane</keyword>
<evidence type="ECO:0000313" key="4">
    <source>
        <dbReference type="Proteomes" id="UP000245977"/>
    </source>
</evidence>
<keyword evidence="1" id="KW-1133">Transmembrane helix</keyword>
<sequence>MKKSITLLFLMLFSFQAFADRYGVYDDDYVSSGNDFLSAIILTIVLGIVIFLISIKIIVRILNLLQLLIIKHDHYQNRKLLKLEIKNNIKKLIKDEVRERTSHRPKTKFCYILSMSLIFPLFFILKFFSENIFLGFILTAFYSFLVGVIIHLIYFSFLHIKAYSCAYKKYKQFNKLPNDIEKLTLIKKIIDSFL</sequence>
<protein>
    <submittedName>
        <fullName evidence="3">Uncharacterized protein</fullName>
    </submittedName>
</protein>
<dbReference type="RefSeq" id="WP_065992513.1">
    <property type="nucleotide sequence ID" value="NZ_CP029397.2"/>
</dbReference>
<feature type="chain" id="PRO_5015758114" evidence="2">
    <location>
        <begin position="20"/>
        <end position="194"/>
    </location>
</feature>
<keyword evidence="2" id="KW-0732">Signal</keyword>
<evidence type="ECO:0000256" key="2">
    <source>
        <dbReference type="SAM" id="SignalP"/>
    </source>
</evidence>
<dbReference type="STRING" id="1871111.GCA_001704615_01276"/>
<feature type="transmembrane region" description="Helical" evidence="1">
    <location>
        <begin position="35"/>
        <end position="59"/>
    </location>
</feature>
<gene>
    <name evidence="3" type="ORF">DJ533_12705</name>
</gene>